<dbReference type="Proteomes" id="UP000319063">
    <property type="component" value="Segment"/>
</dbReference>
<evidence type="ECO:0000313" key="1">
    <source>
        <dbReference type="EMBL" id="QDB71311.1"/>
    </source>
</evidence>
<keyword evidence="1" id="KW-0378">Hydrolase</keyword>
<evidence type="ECO:0000313" key="2">
    <source>
        <dbReference type="Proteomes" id="UP000319063"/>
    </source>
</evidence>
<protein>
    <submittedName>
        <fullName evidence="1">Capsid maturation protease</fullName>
    </submittedName>
</protein>
<keyword evidence="1" id="KW-0645">Protease</keyword>
<proteinExistence type="predicted"/>
<name>A0A4Y5TRS4_9CAUD</name>
<dbReference type="GO" id="GO:0006508">
    <property type="term" value="P:proteolysis"/>
    <property type="evidence" value="ECO:0007669"/>
    <property type="project" value="UniProtKB-KW"/>
</dbReference>
<dbReference type="EMBL" id="MK994515">
    <property type="protein sequence ID" value="QDB71311.1"/>
    <property type="molecule type" value="Genomic_DNA"/>
</dbReference>
<keyword evidence="2" id="KW-1185">Reference proteome</keyword>
<dbReference type="GO" id="GO:0008233">
    <property type="term" value="F:peptidase activity"/>
    <property type="evidence" value="ECO:0007669"/>
    <property type="project" value="UniProtKB-KW"/>
</dbReference>
<reference evidence="2" key="1">
    <citation type="submission" date="2019-05" db="EMBL/GenBank/DDBJ databases">
        <title>Complete Genome Sequence of Serratia marcescens Myophage Moabite.</title>
        <authorList>
            <person name="Price L."/>
            <person name="Rohren M."/>
            <person name="Newkirk H."/>
            <person name="Liu M."/>
            <person name="Ramsey J."/>
        </authorList>
    </citation>
    <scope>NUCLEOTIDE SEQUENCE [LARGE SCALE GENOMIC DNA]</scope>
</reference>
<sequence>MSEHSRVVNEDGTITIFVSKLGVPSKIDGRIYNASEEVIDKFTKDNIGKVVGTFGHPDMTGFVDVADYFKRLEAKDLFNSIGILVDANLKVDEPYLVIEPSKRLKKMVDDNVPFGLGIRAIVIAHSLESNNVLTIEKLIGYDVVTK</sequence>
<accession>A0A4Y5TRS4</accession>
<gene>
    <name evidence="1" type="ORF">CPT_Moabite_281</name>
</gene>
<organism evidence="1 2">
    <name type="scientific">Serratia phage Moabite</name>
    <dbReference type="NCBI Taxonomy" id="2587814"/>
    <lineage>
        <taxon>Viruses</taxon>
        <taxon>Duplodnaviria</taxon>
        <taxon>Heunggongvirae</taxon>
        <taxon>Uroviricota</taxon>
        <taxon>Caudoviricetes</taxon>
        <taxon>Chimalliviridae</taxon>
        <taxon>Moabitevirus</taxon>
        <taxon>Moabitevirus moabite</taxon>
    </lineage>
</organism>